<name>A0A0W8FIS5_9ZZZZ</name>
<dbReference type="EMBL" id="LNQE01001137">
    <property type="protein sequence ID" value="KUG20821.1"/>
    <property type="molecule type" value="Genomic_DNA"/>
</dbReference>
<accession>A0A0W8FIS5</accession>
<comment type="caution">
    <text evidence="1">The sequence shown here is derived from an EMBL/GenBank/DDBJ whole genome shotgun (WGS) entry which is preliminary data.</text>
</comment>
<dbReference type="AlphaFoldDB" id="A0A0W8FIS5"/>
<evidence type="ECO:0000313" key="1">
    <source>
        <dbReference type="EMBL" id="KUG20821.1"/>
    </source>
</evidence>
<organism evidence="1">
    <name type="scientific">hydrocarbon metagenome</name>
    <dbReference type="NCBI Taxonomy" id="938273"/>
    <lineage>
        <taxon>unclassified sequences</taxon>
        <taxon>metagenomes</taxon>
        <taxon>ecological metagenomes</taxon>
    </lineage>
</organism>
<reference evidence="1" key="1">
    <citation type="journal article" date="2015" name="Proc. Natl. Acad. Sci. U.S.A.">
        <title>Networks of energetic and metabolic interactions define dynamics in microbial communities.</title>
        <authorList>
            <person name="Embree M."/>
            <person name="Liu J.K."/>
            <person name="Al-Bassam M.M."/>
            <person name="Zengler K."/>
        </authorList>
    </citation>
    <scope>NUCLEOTIDE SEQUENCE</scope>
</reference>
<protein>
    <submittedName>
        <fullName evidence="1">Uncharacterized protein</fullName>
    </submittedName>
</protein>
<proteinExistence type="predicted"/>
<gene>
    <name evidence="1" type="ORF">ASZ90_009430</name>
</gene>
<sequence>MRLRDDAESALQLRRYAWNAGLKLSILKNFVDLAVNNYTKPLRKEDATCSAHIGYFN</sequence>